<evidence type="ECO:0008006" key="9">
    <source>
        <dbReference type="Google" id="ProtNLM"/>
    </source>
</evidence>
<comment type="subcellular location">
    <subcellularLocation>
        <location evidence="1">Endoplasmic reticulum</location>
    </subcellularLocation>
    <subcellularLocation>
        <location evidence="2">Golgi apparatus</location>
    </subcellularLocation>
</comment>
<name>A0A7S1XDI8_9RHOD</name>
<evidence type="ECO:0000256" key="4">
    <source>
        <dbReference type="ARBA" id="ARBA00022448"/>
    </source>
</evidence>
<evidence type="ECO:0000256" key="7">
    <source>
        <dbReference type="ARBA" id="ARBA00023034"/>
    </source>
</evidence>
<evidence type="ECO:0000313" key="8">
    <source>
        <dbReference type="EMBL" id="CAD9230691.1"/>
    </source>
</evidence>
<evidence type="ECO:0000256" key="3">
    <source>
        <dbReference type="ARBA" id="ARBA00006218"/>
    </source>
</evidence>
<keyword evidence="5" id="KW-0256">Endoplasmic reticulum</keyword>
<dbReference type="GO" id="GO:0006888">
    <property type="term" value="P:endoplasmic reticulum to Golgi vesicle-mediated transport"/>
    <property type="evidence" value="ECO:0007669"/>
    <property type="project" value="TreeGrafter"/>
</dbReference>
<dbReference type="InterPro" id="IPR007194">
    <property type="entry name" value="TRAPP_component"/>
</dbReference>
<evidence type="ECO:0000256" key="6">
    <source>
        <dbReference type="ARBA" id="ARBA00022892"/>
    </source>
</evidence>
<dbReference type="GO" id="GO:1990071">
    <property type="term" value="C:TRAPPII protein complex"/>
    <property type="evidence" value="ECO:0007669"/>
    <property type="project" value="TreeGrafter"/>
</dbReference>
<proteinExistence type="inferred from homology"/>
<dbReference type="EMBL" id="HBGH01005019">
    <property type="protein sequence ID" value="CAD9230691.1"/>
    <property type="molecule type" value="Transcribed_RNA"/>
</dbReference>
<protein>
    <recommendedName>
        <fullName evidence="9">Trafficking protein particle complex subunit</fullName>
    </recommendedName>
</protein>
<dbReference type="AlphaFoldDB" id="A0A7S1XDI8"/>
<accession>A0A7S1XDI8</accession>
<comment type="similarity">
    <text evidence="3">Belongs to the TRAPP small subunits family. BET3 subfamily.</text>
</comment>
<dbReference type="PANTHER" id="PTHR20902:SF0">
    <property type="entry name" value="TRAFFICKING PROTEIN PARTICLE COMPLEX SUBUNIT 5"/>
    <property type="match status" value="1"/>
</dbReference>
<dbReference type="InterPro" id="IPR024096">
    <property type="entry name" value="NO_sig/Golgi_transp_ligand-bd"/>
</dbReference>
<evidence type="ECO:0000256" key="2">
    <source>
        <dbReference type="ARBA" id="ARBA00004555"/>
    </source>
</evidence>
<dbReference type="CDD" id="cd14943">
    <property type="entry name" value="TRAPPC5_Trs31"/>
    <property type="match status" value="1"/>
</dbReference>
<dbReference type="GO" id="GO:0005783">
    <property type="term" value="C:endoplasmic reticulum"/>
    <property type="evidence" value="ECO:0007669"/>
    <property type="project" value="UniProtKB-SubCell"/>
</dbReference>
<dbReference type="Pfam" id="PF04051">
    <property type="entry name" value="TRAPP"/>
    <property type="match status" value="1"/>
</dbReference>
<keyword evidence="7" id="KW-0333">Golgi apparatus</keyword>
<dbReference type="GO" id="GO:1990072">
    <property type="term" value="C:TRAPPIII protein complex"/>
    <property type="evidence" value="ECO:0007669"/>
    <property type="project" value="TreeGrafter"/>
</dbReference>
<dbReference type="SUPFAM" id="SSF111126">
    <property type="entry name" value="Ligand-binding domain in the NO signalling and Golgi transport"/>
    <property type="match status" value="1"/>
</dbReference>
<sequence>MRMAGLSAMSDRDTSEEVASTTTIAAVTATAMGGSGAGIAGAGVATGSAVTASASIGVTSSAATSAVENQLGSLRISSRSLTTATRRRVVSVVEQPLVRAGAGREVNEAVYALLFSELVQYCRNRVVSVTDLETKLADVGKRVGRRALDLVVIREKILRRETRIIGILNFVVTSLWKALFGKQADGLKKFTDAKFYIEEQDPMVNKYISVPKDYGRLNCAAFVGGIIDGALEAAGFPSKVTVDYIDSSARPVTIYVIEFGDSVVARERKLTQ</sequence>
<evidence type="ECO:0000256" key="5">
    <source>
        <dbReference type="ARBA" id="ARBA00022824"/>
    </source>
</evidence>
<reference evidence="8" key="1">
    <citation type="submission" date="2021-01" db="EMBL/GenBank/DDBJ databases">
        <authorList>
            <person name="Corre E."/>
            <person name="Pelletier E."/>
            <person name="Niang G."/>
            <person name="Scheremetjew M."/>
            <person name="Finn R."/>
            <person name="Kale V."/>
            <person name="Holt S."/>
            <person name="Cochrane G."/>
            <person name="Meng A."/>
            <person name="Brown T."/>
            <person name="Cohen L."/>
        </authorList>
    </citation>
    <scope>NUCLEOTIDE SEQUENCE</scope>
    <source>
        <strain evidence="8">SAG 36.94</strain>
    </source>
</reference>
<evidence type="ECO:0000256" key="1">
    <source>
        <dbReference type="ARBA" id="ARBA00004240"/>
    </source>
</evidence>
<dbReference type="GO" id="GO:1990070">
    <property type="term" value="C:TRAPPI protein complex"/>
    <property type="evidence" value="ECO:0007669"/>
    <property type="project" value="TreeGrafter"/>
</dbReference>
<keyword evidence="4" id="KW-0813">Transport</keyword>
<dbReference type="PANTHER" id="PTHR20902">
    <property type="entry name" value="41-2 PROTEIN ANTIGEN-RELATED"/>
    <property type="match status" value="1"/>
</dbReference>
<gene>
    <name evidence="8" type="ORF">CCAE0312_LOCUS2744</name>
</gene>
<dbReference type="InterPro" id="IPR016696">
    <property type="entry name" value="TRAPP-I_su5"/>
</dbReference>
<dbReference type="Gene3D" id="3.30.1380.20">
    <property type="entry name" value="Trafficking protein particle complex subunit 3"/>
    <property type="match status" value="1"/>
</dbReference>
<keyword evidence="6" id="KW-0931">ER-Golgi transport</keyword>
<organism evidence="8">
    <name type="scientific">Compsopogon caeruleus</name>
    <dbReference type="NCBI Taxonomy" id="31354"/>
    <lineage>
        <taxon>Eukaryota</taxon>
        <taxon>Rhodophyta</taxon>
        <taxon>Compsopogonophyceae</taxon>
        <taxon>Compsopogonales</taxon>
        <taxon>Compsopogonaceae</taxon>
        <taxon>Compsopogon</taxon>
    </lineage>
</organism>